<dbReference type="Gene3D" id="3.10.450.50">
    <property type="match status" value="1"/>
</dbReference>
<dbReference type="InterPro" id="IPR002075">
    <property type="entry name" value="NTF2_dom"/>
</dbReference>
<sequence>MTGEFMIHLSCVLLSRRDFLCDRSSILQATIDPTSLLDITGTSIANGYRFPIDYATVAQEFVSFYYNTFDTKRSALRDLYRPNSMLTFETASVLGTDAIIERLTGLPFQKVTHVQSTIDAQPTEEGGVVVLVTGALNVDEEPKPMNYSQVFHLRPNGTGSFYVFNDIFKLTIKLHPFQAGWGTCLSISANGILSIVTNGETHCLGGHLVSTESQSPSAQTRAGREVSSANKYRSFSGKFYTVFKMTIAEEFKSRNFSIYGQWTGVLCILLCFALGIANIFHIRVIAFSIVCLASSFLLIFVEVPLLLRICPTSSKFDAFVRRFTTNYMRALMYLILSIIQWLSIIVNATSLIAAAFFLLLAGVFYLLAGLTNQEFMSSKTLGGQGVAQMII</sequence>
<dbReference type="Proteomes" id="UP000242814">
    <property type="component" value="Unassembled WGS sequence"/>
</dbReference>
<dbReference type="VEuPathDB" id="FungiDB:PABG_02132"/>
<dbReference type="InterPro" id="IPR045875">
    <property type="entry name" value="NTF2"/>
</dbReference>
<feature type="transmembrane region" description="Helical" evidence="5">
    <location>
        <begin position="286"/>
        <end position="307"/>
    </location>
</feature>
<dbReference type="CDD" id="cd00780">
    <property type="entry name" value="NTF2"/>
    <property type="match status" value="1"/>
</dbReference>
<feature type="domain" description="NTF2" evidence="6">
    <location>
        <begin position="57"/>
        <end position="170"/>
    </location>
</feature>
<keyword evidence="5" id="KW-0472">Membrane</keyword>
<dbReference type="GO" id="GO:0005635">
    <property type="term" value="C:nuclear envelope"/>
    <property type="evidence" value="ECO:0007669"/>
    <property type="project" value="UniProtKB-ARBA"/>
</dbReference>
<keyword evidence="5" id="KW-1133">Transmembrane helix</keyword>
<evidence type="ECO:0000256" key="4">
    <source>
        <dbReference type="ARBA" id="ARBA00053082"/>
    </source>
</evidence>
<dbReference type="InterPro" id="IPR032710">
    <property type="entry name" value="NTF2-like_dom_sf"/>
</dbReference>
<evidence type="ECO:0000256" key="3">
    <source>
        <dbReference type="ARBA" id="ARBA00026247"/>
    </source>
</evidence>
<dbReference type="Pfam" id="PF02136">
    <property type="entry name" value="NTF2"/>
    <property type="match status" value="1"/>
</dbReference>
<feature type="transmembrane region" description="Helical" evidence="5">
    <location>
        <begin position="351"/>
        <end position="370"/>
    </location>
</feature>
<evidence type="ECO:0000313" key="8">
    <source>
        <dbReference type="Proteomes" id="UP000242814"/>
    </source>
</evidence>
<keyword evidence="2" id="KW-0963">Cytoplasm</keyword>
<dbReference type="FunFam" id="3.10.450.50:FF:000005">
    <property type="entry name" value="Nuclear transport factor 2"/>
    <property type="match status" value="1"/>
</dbReference>
<evidence type="ECO:0000259" key="6">
    <source>
        <dbReference type="PROSITE" id="PS50177"/>
    </source>
</evidence>
<proteinExistence type="predicted"/>
<keyword evidence="5" id="KW-0812">Transmembrane</keyword>
<dbReference type="PANTHER" id="PTHR12612">
    <property type="entry name" value="NUCLEAR TRANSPORT FACTOR 2"/>
    <property type="match status" value="1"/>
</dbReference>
<dbReference type="GO" id="GO:0016020">
    <property type="term" value="C:membrane"/>
    <property type="evidence" value="ECO:0007669"/>
    <property type="project" value="InterPro"/>
</dbReference>
<evidence type="ECO:0000256" key="1">
    <source>
        <dbReference type="ARBA" id="ARBA00004496"/>
    </source>
</evidence>
<dbReference type="AlphaFoldDB" id="A0A1D2J8Z5"/>
<organism evidence="7 8">
    <name type="scientific">Paracoccidioides brasiliensis</name>
    <dbReference type="NCBI Taxonomy" id="121759"/>
    <lineage>
        <taxon>Eukaryota</taxon>
        <taxon>Fungi</taxon>
        <taxon>Dikarya</taxon>
        <taxon>Ascomycota</taxon>
        <taxon>Pezizomycotina</taxon>
        <taxon>Eurotiomycetes</taxon>
        <taxon>Eurotiomycetidae</taxon>
        <taxon>Onygenales</taxon>
        <taxon>Ajellomycetaceae</taxon>
        <taxon>Paracoccidioides</taxon>
    </lineage>
</organism>
<dbReference type="GO" id="GO:0005737">
    <property type="term" value="C:cytoplasm"/>
    <property type="evidence" value="ECO:0007669"/>
    <property type="project" value="UniProtKB-SubCell"/>
</dbReference>
<dbReference type="SMART" id="SM01077">
    <property type="entry name" value="Cg6151-P"/>
    <property type="match status" value="1"/>
</dbReference>
<dbReference type="InterPro" id="IPR019365">
    <property type="entry name" value="TVP18/Ca-channel_flower"/>
</dbReference>
<comment type="function">
    <text evidence="4">Facilitates protein transport into the nucleus. Could be part of a multicomponent system of cytosolic factors that assemble at the pore complex during nuclear import.</text>
</comment>
<comment type="subcellular location">
    <subcellularLocation>
        <location evidence="1">Cytoplasm</location>
    </subcellularLocation>
</comment>
<dbReference type="VEuPathDB" id="FungiDB:PADG_11111"/>
<evidence type="ECO:0000313" key="7">
    <source>
        <dbReference type="EMBL" id="ODH20390.1"/>
    </source>
</evidence>
<dbReference type="VEuPathDB" id="FungiDB:PADG_11110"/>
<dbReference type="InterPro" id="IPR018222">
    <property type="entry name" value="Nuclear_transport_factor_2_euk"/>
</dbReference>
<dbReference type="GO" id="GO:0006606">
    <property type="term" value="P:protein import into nucleus"/>
    <property type="evidence" value="ECO:0007669"/>
    <property type="project" value="UniProtKB-ARBA"/>
</dbReference>
<evidence type="ECO:0000256" key="2">
    <source>
        <dbReference type="ARBA" id="ARBA00022490"/>
    </source>
</evidence>
<dbReference type="VEuPathDB" id="FungiDB:PABG_02131"/>
<dbReference type="SUPFAM" id="SSF54427">
    <property type="entry name" value="NTF2-like"/>
    <property type="match status" value="1"/>
</dbReference>
<comment type="caution">
    <text evidence="7">The sequence shown here is derived from an EMBL/GenBank/DDBJ whole genome shotgun (WGS) entry which is preliminary data.</text>
</comment>
<feature type="transmembrane region" description="Helical" evidence="5">
    <location>
        <begin position="327"/>
        <end position="345"/>
    </location>
</feature>
<feature type="transmembrane region" description="Helical" evidence="5">
    <location>
        <begin position="262"/>
        <end position="280"/>
    </location>
</feature>
<accession>A0A1D2J8Z5</accession>
<protein>
    <recommendedName>
        <fullName evidence="3">Nuclear transport factor 2</fullName>
    </recommendedName>
</protein>
<dbReference type="Pfam" id="PF10233">
    <property type="entry name" value="Cg6151-P"/>
    <property type="match status" value="1"/>
</dbReference>
<dbReference type="EMBL" id="LZYO01000283">
    <property type="protein sequence ID" value="ODH20390.1"/>
    <property type="molecule type" value="Genomic_DNA"/>
</dbReference>
<reference evidence="7 8" key="1">
    <citation type="submission" date="2016-06" db="EMBL/GenBank/DDBJ databases">
        <authorList>
            <person name="Kjaerup R.B."/>
            <person name="Dalgaard T.S."/>
            <person name="Juul-Madsen H.R."/>
        </authorList>
    </citation>
    <scope>NUCLEOTIDE SEQUENCE [LARGE SCALE GENOMIC DNA]</scope>
    <source>
        <strain evidence="7 8">Pb300</strain>
    </source>
</reference>
<name>A0A1D2J8Z5_PARBR</name>
<evidence type="ECO:0000256" key="5">
    <source>
        <dbReference type="SAM" id="Phobius"/>
    </source>
</evidence>
<gene>
    <name evidence="7" type="ORF">ACO22_05901</name>
</gene>
<dbReference type="PROSITE" id="PS50177">
    <property type="entry name" value="NTF2_DOMAIN"/>
    <property type="match status" value="1"/>
</dbReference>